<feature type="compositionally biased region" description="Basic and acidic residues" evidence="1">
    <location>
        <begin position="163"/>
        <end position="172"/>
    </location>
</feature>
<feature type="region of interest" description="Disordered" evidence="1">
    <location>
        <begin position="109"/>
        <end position="172"/>
    </location>
</feature>
<feature type="compositionally biased region" description="Basic and acidic residues" evidence="1">
    <location>
        <begin position="118"/>
        <end position="151"/>
    </location>
</feature>
<accession>A0A2T2NLM8</accession>
<organism evidence="2 3">
    <name type="scientific">Corynespora cassiicola Philippines</name>
    <dbReference type="NCBI Taxonomy" id="1448308"/>
    <lineage>
        <taxon>Eukaryota</taxon>
        <taxon>Fungi</taxon>
        <taxon>Dikarya</taxon>
        <taxon>Ascomycota</taxon>
        <taxon>Pezizomycotina</taxon>
        <taxon>Dothideomycetes</taxon>
        <taxon>Pleosporomycetidae</taxon>
        <taxon>Pleosporales</taxon>
        <taxon>Corynesporascaceae</taxon>
        <taxon>Corynespora</taxon>
    </lineage>
</organism>
<dbReference type="OrthoDB" id="3796753at2759"/>
<name>A0A2T2NLM8_CORCC</name>
<evidence type="ECO:0000313" key="3">
    <source>
        <dbReference type="Proteomes" id="UP000240883"/>
    </source>
</evidence>
<keyword evidence="3" id="KW-1185">Reference proteome</keyword>
<protein>
    <submittedName>
        <fullName evidence="2">Uncharacterized protein</fullName>
    </submittedName>
</protein>
<evidence type="ECO:0000256" key="1">
    <source>
        <dbReference type="SAM" id="MobiDB-lite"/>
    </source>
</evidence>
<dbReference type="AlphaFoldDB" id="A0A2T2NLM8"/>
<dbReference type="Proteomes" id="UP000240883">
    <property type="component" value="Unassembled WGS sequence"/>
</dbReference>
<sequence length="310" mass="36136">MDGINLFDTEDLSEEEAKVHSGSFDGVLEKESKDWKDKEDYYEKIVENLRGELKKRAPTQTILPMDVVARLNRLERDNQLLRAENSELKNELNSAERDNAVLCHENTGKSKKLRGANKKVEKAKNVAGKEEEKAKSAVQDKNHRLTSERKMRKERNKALANYEEQKKTSEDLRAELKIERSGRPHLREDGTESDETTVAIPIEFKIHRAHFKDLVAIFESNQMVLKDKFTRWYEEWEKPKEVRQVVGANYVEDDRKKTRIGMDLYEDFIEGVEDRYMGLTPTGAEHDGKRSKRSLEAICRQNKARYNNSY</sequence>
<proteinExistence type="predicted"/>
<dbReference type="EMBL" id="KZ678136">
    <property type="protein sequence ID" value="PSN66335.1"/>
    <property type="molecule type" value="Genomic_DNA"/>
</dbReference>
<gene>
    <name evidence="2" type="ORF">BS50DRAFT_677566</name>
</gene>
<evidence type="ECO:0000313" key="2">
    <source>
        <dbReference type="EMBL" id="PSN66335.1"/>
    </source>
</evidence>
<reference evidence="2 3" key="1">
    <citation type="journal article" date="2018" name="Front. Microbiol.">
        <title>Genome-Wide Analysis of Corynespora cassiicola Leaf Fall Disease Putative Effectors.</title>
        <authorList>
            <person name="Lopez D."/>
            <person name="Ribeiro S."/>
            <person name="Label P."/>
            <person name="Fumanal B."/>
            <person name="Venisse J.S."/>
            <person name="Kohler A."/>
            <person name="de Oliveira R.R."/>
            <person name="Labutti K."/>
            <person name="Lipzen A."/>
            <person name="Lail K."/>
            <person name="Bauer D."/>
            <person name="Ohm R.A."/>
            <person name="Barry K.W."/>
            <person name="Spatafora J."/>
            <person name="Grigoriev I.V."/>
            <person name="Martin F.M."/>
            <person name="Pujade-Renaud V."/>
        </authorList>
    </citation>
    <scope>NUCLEOTIDE SEQUENCE [LARGE SCALE GENOMIC DNA]</scope>
    <source>
        <strain evidence="2 3">Philippines</strain>
    </source>
</reference>